<keyword evidence="5" id="KW-0010">Activator</keyword>
<feature type="compositionally biased region" description="Low complexity" evidence="9">
    <location>
        <begin position="107"/>
        <end position="159"/>
    </location>
</feature>
<evidence type="ECO:0000256" key="2">
    <source>
        <dbReference type="ARBA" id="ARBA00023015"/>
    </source>
</evidence>
<sequence>MSDTVYMLGFRGKLPKGENSSGELATAVTDVAAAAVPKRKRYRGVRQRPWGKWAAEIRDPKKAARVWLGTFDTPEDAARAYDAAAIAFRGLRAKLNFQDSRGPIQQTSPVGASTSSSSGAATSPNTSSGSKRSPPRSRAAGAITAASASRIRHSASSPAGPTLDSRIQNSVAGFSTPARFGIEDGNANYYQEQMQFHQSEQQRMEEARRREMELENMRRSKQLMEGLELQFWSSYMNTSSASGARQQRQLEEEQLQSSTACDRSNAISTLMSSSAHNSTIMTTQISPPAAPQPSAAWMQQQPQRHQIQQQQVIQFSSGLDGYDQSFQWNQHQTQQQQLVPQQTPVAQELSIEEMFEQEYWDLVGQAAPTTATEGMGITTSSVTREFSNFGVWNYPNYHQQQQNRPPTSSSENS</sequence>
<dbReference type="GO" id="GO:0005634">
    <property type="term" value="C:nucleus"/>
    <property type="evidence" value="ECO:0007669"/>
    <property type="project" value="UniProtKB-SubCell"/>
</dbReference>
<evidence type="ECO:0000256" key="4">
    <source>
        <dbReference type="ARBA" id="ARBA00023125"/>
    </source>
</evidence>
<evidence type="ECO:0000256" key="7">
    <source>
        <dbReference type="ARBA" id="ARBA00023242"/>
    </source>
</evidence>
<dbReference type="EMBL" id="JBJQOH010000004">
    <property type="protein sequence ID" value="KAL3687527.1"/>
    <property type="molecule type" value="Genomic_DNA"/>
</dbReference>
<keyword evidence="6" id="KW-0804">Transcription</keyword>
<dbReference type="Proteomes" id="UP001633002">
    <property type="component" value="Unassembled WGS sequence"/>
</dbReference>
<protein>
    <recommendedName>
        <fullName evidence="10">AP2/ERF domain-containing protein</fullName>
    </recommendedName>
</protein>
<proteinExistence type="inferred from homology"/>
<accession>A0ABD3H7Q7</accession>
<dbReference type="SUPFAM" id="SSF54171">
    <property type="entry name" value="DNA-binding domain"/>
    <property type="match status" value="1"/>
</dbReference>
<dbReference type="InterPro" id="IPR016177">
    <property type="entry name" value="DNA-bd_dom_sf"/>
</dbReference>
<dbReference type="InterPro" id="IPR036955">
    <property type="entry name" value="AP2/ERF_dom_sf"/>
</dbReference>
<feature type="region of interest" description="Disordered" evidence="9">
    <location>
        <begin position="243"/>
        <end position="262"/>
    </location>
</feature>
<keyword evidence="12" id="KW-1185">Reference proteome</keyword>
<feature type="region of interest" description="Disordered" evidence="9">
    <location>
        <begin position="100"/>
        <end position="166"/>
    </location>
</feature>
<evidence type="ECO:0000259" key="10">
    <source>
        <dbReference type="PROSITE" id="PS51032"/>
    </source>
</evidence>
<dbReference type="PRINTS" id="PR00367">
    <property type="entry name" value="ETHRSPELEMNT"/>
</dbReference>
<reference evidence="11 12" key="1">
    <citation type="submission" date="2024-09" db="EMBL/GenBank/DDBJ databases">
        <title>Chromosome-scale assembly of Riccia sorocarpa.</title>
        <authorList>
            <person name="Paukszto L."/>
        </authorList>
    </citation>
    <scope>NUCLEOTIDE SEQUENCE [LARGE SCALE GENOMIC DNA]</scope>
    <source>
        <strain evidence="11">LP-2024</strain>
        <tissue evidence="11">Aerial parts of the thallus</tissue>
    </source>
</reference>
<keyword evidence="3" id="KW-0346">Stress response</keyword>
<feature type="compositionally biased region" description="Low complexity" evidence="9">
    <location>
        <begin position="292"/>
        <end position="311"/>
    </location>
</feature>
<dbReference type="Gene3D" id="3.30.730.10">
    <property type="entry name" value="AP2/ERF domain"/>
    <property type="match status" value="1"/>
</dbReference>
<comment type="similarity">
    <text evidence="8">Belongs to the AP2/ERF transcription factor family. ERF subfamily.</text>
</comment>
<dbReference type="PROSITE" id="PS51032">
    <property type="entry name" value="AP2_ERF"/>
    <property type="match status" value="1"/>
</dbReference>
<gene>
    <name evidence="11" type="ORF">R1sor_013836</name>
</gene>
<dbReference type="InterPro" id="IPR001471">
    <property type="entry name" value="AP2/ERF_dom"/>
</dbReference>
<evidence type="ECO:0000256" key="6">
    <source>
        <dbReference type="ARBA" id="ARBA00023163"/>
    </source>
</evidence>
<evidence type="ECO:0000256" key="5">
    <source>
        <dbReference type="ARBA" id="ARBA00023159"/>
    </source>
</evidence>
<evidence type="ECO:0000256" key="3">
    <source>
        <dbReference type="ARBA" id="ARBA00023016"/>
    </source>
</evidence>
<dbReference type="FunFam" id="3.30.730.10:FF:000001">
    <property type="entry name" value="Ethylene-responsive transcription factor 2"/>
    <property type="match status" value="1"/>
</dbReference>
<dbReference type="SMART" id="SM00380">
    <property type="entry name" value="AP2"/>
    <property type="match status" value="1"/>
</dbReference>
<dbReference type="Pfam" id="PF00847">
    <property type="entry name" value="AP2"/>
    <property type="match status" value="1"/>
</dbReference>
<evidence type="ECO:0000313" key="12">
    <source>
        <dbReference type="Proteomes" id="UP001633002"/>
    </source>
</evidence>
<dbReference type="GO" id="GO:0003677">
    <property type="term" value="F:DNA binding"/>
    <property type="evidence" value="ECO:0007669"/>
    <property type="project" value="UniProtKB-KW"/>
</dbReference>
<evidence type="ECO:0000256" key="8">
    <source>
        <dbReference type="ARBA" id="ARBA00024343"/>
    </source>
</evidence>
<name>A0ABD3H7Q7_9MARC</name>
<feature type="region of interest" description="Disordered" evidence="9">
    <location>
        <begin position="283"/>
        <end position="311"/>
    </location>
</feature>
<feature type="domain" description="AP2/ERF" evidence="10">
    <location>
        <begin position="41"/>
        <end position="98"/>
    </location>
</feature>
<dbReference type="PANTHER" id="PTHR31241:SF62">
    <property type="entry name" value="DEHYDRATION-RESPONSIVE ELEMENT-BINDING PROTEIN 2D"/>
    <property type="match status" value="1"/>
</dbReference>
<evidence type="ECO:0000256" key="9">
    <source>
        <dbReference type="SAM" id="MobiDB-lite"/>
    </source>
</evidence>
<evidence type="ECO:0000313" key="11">
    <source>
        <dbReference type="EMBL" id="KAL3687527.1"/>
    </source>
</evidence>
<keyword evidence="2" id="KW-0805">Transcription regulation</keyword>
<organism evidence="11 12">
    <name type="scientific">Riccia sorocarpa</name>
    <dbReference type="NCBI Taxonomy" id="122646"/>
    <lineage>
        <taxon>Eukaryota</taxon>
        <taxon>Viridiplantae</taxon>
        <taxon>Streptophyta</taxon>
        <taxon>Embryophyta</taxon>
        <taxon>Marchantiophyta</taxon>
        <taxon>Marchantiopsida</taxon>
        <taxon>Marchantiidae</taxon>
        <taxon>Marchantiales</taxon>
        <taxon>Ricciaceae</taxon>
        <taxon>Riccia</taxon>
    </lineage>
</organism>
<dbReference type="CDD" id="cd00018">
    <property type="entry name" value="AP2"/>
    <property type="match status" value="1"/>
</dbReference>
<comment type="subcellular location">
    <subcellularLocation>
        <location evidence="1">Nucleus</location>
    </subcellularLocation>
</comment>
<evidence type="ECO:0000256" key="1">
    <source>
        <dbReference type="ARBA" id="ARBA00004123"/>
    </source>
</evidence>
<keyword evidence="7" id="KW-0539">Nucleus</keyword>
<keyword evidence="4" id="KW-0238">DNA-binding</keyword>
<comment type="caution">
    <text evidence="11">The sequence shown here is derived from an EMBL/GenBank/DDBJ whole genome shotgun (WGS) entry which is preliminary data.</text>
</comment>
<dbReference type="AlphaFoldDB" id="A0ABD3H7Q7"/>
<dbReference type="PANTHER" id="PTHR31241">
    <property type="entry name" value="DEHYDRATION-RESPONSIVE ELEMENT-BINDING PROTEIN 2C"/>
    <property type="match status" value="1"/>
</dbReference>